<evidence type="ECO:0000256" key="11">
    <source>
        <dbReference type="SAM" id="SignalP"/>
    </source>
</evidence>
<keyword evidence="8" id="KW-0626">Porin</keyword>
<dbReference type="GO" id="GO:0046930">
    <property type="term" value="C:pore complex"/>
    <property type="evidence" value="ECO:0007669"/>
    <property type="project" value="UniProtKB-KW"/>
</dbReference>
<dbReference type="Proteomes" id="UP000282060">
    <property type="component" value="Unassembled WGS sequence"/>
</dbReference>
<dbReference type="InterPro" id="IPR023614">
    <property type="entry name" value="Porin_dom_sf"/>
</dbReference>
<feature type="signal peptide" evidence="11">
    <location>
        <begin position="1"/>
        <end position="23"/>
    </location>
</feature>
<accession>A0A3S0IUE7</accession>
<keyword evidence="9" id="KW-0472">Membrane</keyword>
<dbReference type="Gene3D" id="2.40.160.10">
    <property type="entry name" value="Porin"/>
    <property type="match status" value="1"/>
</dbReference>
<dbReference type="EMBL" id="RXNV01000005">
    <property type="protein sequence ID" value="RTR31673.1"/>
    <property type="molecule type" value="Genomic_DNA"/>
</dbReference>
<dbReference type="SUPFAM" id="SSF56935">
    <property type="entry name" value="Porins"/>
    <property type="match status" value="1"/>
</dbReference>
<keyword evidence="10" id="KW-0998">Cell outer membrane</keyword>
<evidence type="ECO:0000256" key="7">
    <source>
        <dbReference type="ARBA" id="ARBA00023065"/>
    </source>
</evidence>
<comment type="subunit">
    <text evidence="2">Homotrimer.</text>
</comment>
<gene>
    <name evidence="13" type="ORF">EKG39_13245</name>
</gene>
<name>A0A3S0IUE7_9GAMM</name>
<evidence type="ECO:0000256" key="5">
    <source>
        <dbReference type="ARBA" id="ARBA00022692"/>
    </source>
</evidence>
<proteinExistence type="predicted"/>
<keyword evidence="5" id="KW-0812">Transmembrane</keyword>
<evidence type="ECO:0000259" key="12">
    <source>
        <dbReference type="Pfam" id="PF13609"/>
    </source>
</evidence>
<evidence type="ECO:0000256" key="2">
    <source>
        <dbReference type="ARBA" id="ARBA00011233"/>
    </source>
</evidence>
<evidence type="ECO:0000256" key="9">
    <source>
        <dbReference type="ARBA" id="ARBA00023136"/>
    </source>
</evidence>
<evidence type="ECO:0000256" key="3">
    <source>
        <dbReference type="ARBA" id="ARBA00022448"/>
    </source>
</evidence>
<comment type="subcellular location">
    <subcellularLocation>
        <location evidence="1">Cell outer membrane</location>
        <topology evidence="1">Multi-pass membrane protein</topology>
    </subcellularLocation>
</comment>
<dbReference type="OrthoDB" id="6251156at2"/>
<keyword evidence="7" id="KW-0406">Ion transport</keyword>
<keyword evidence="3" id="KW-0813">Transport</keyword>
<dbReference type="GO" id="GO:0015288">
    <property type="term" value="F:porin activity"/>
    <property type="evidence" value="ECO:0007669"/>
    <property type="project" value="UniProtKB-KW"/>
</dbReference>
<evidence type="ECO:0000313" key="13">
    <source>
        <dbReference type="EMBL" id="RTR31673.1"/>
    </source>
</evidence>
<dbReference type="GO" id="GO:0006811">
    <property type="term" value="P:monoatomic ion transport"/>
    <property type="evidence" value="ECO:0007669"/>
    <property type="project" value="UniProtKB-KW"/>
</dbReference>
<dbReference type="CDD" id="cd00342">
    <property type="entry name" value="gram_neg_porins"/>
    <property type="match status" value="1"/>
</dbReference>
<feature type="chain" id="PRO_5018737778" evidence="11">
    <location>
        <begin position="24"/>
        <end position="354"/>
    </location>
</feature>
<dbReference type="RefSeq" id="WP_126506223.1">
    <property type="nucleotide sequence ID" value="NZ_RXNV01000005.1"/>
</dbReference>
<dbReference type="InterPro" id="IPR033900">
    <property type="entry name" value="Gram_neg_porin_domain"/>
</dbReference>
<evidence type="ECO:0000256" key="1">
    <source>
        <dbReference type="ARBA" id="ARBA00004571"/>
    </source>
</evidence>
<dbReference type="Pfam" id="PF13609">
    <property type="entry name" value="Porin_4"/>
    <property type="match status" value="1"/>
</dbReference>
<reference evidence="13 14" key="1">
    <citation type="submission" date="2018-12" db="EMBL/GenBank/DDBJ databases">
        <authorList>
            <person name="Yu L."/>
        </authorList>
    </citation>
    <scope>NUCLEOTIDE SEQUENCE [LARGE SCALE GENOMIC DNA]</scope>
    <source>
        <strain evidence="13 14">HAW-EB5</strain>
    </source>
</reference>
<sequence>MKKTVLSASIISTLAITSFSALADGPNFYGRADLAFTNSDLGVATQNQKSGTIIENNFSWLGVKGTEKINENFEVIYQMEFGVTNFDNSGDTFGARNTYLGLKTVAGTALVGRNDTVFKAAEGGFDLFGNTNSDIDLLAAGQSRSADGISYYSPKIADLVTFNATYLVEDNYVSYDETSNERIDAGNMYALSATIGDKALKAQNYFVSGAYTDGIDDIKAYRGVAQVKLGDVILGGFYQNSEHLDDKYSNLEGDTYFVNAAYVMGNLKLKAMYGNDNSGLGKYVSRFVGNTEGGAMETVSNVDLQQFSVGADYRVSKSTLFYGHYTKFDGDMMLNSVTQSLNDDIITVGMRYDF</sequence>
<dbReference type="AlphaFoldDB" id="A0A3S0IUE7"/>
<dbReference type="InterPro" id="IPR050298">
    <property type="entry name" value="Gram-neg_bact_OMP"/>
</dbReference>
<evidence type="ECO:0000256" key="6">
    <source>
        <dbReference type="ARBA" id="ARBA00022729"/>
    </source>
</evidence>
<comment type="caution">
    <text evidence="13">The sequence shown here is derived from an EMBL/GenBank/DDBJ whole genome shotgun (WGS) entry which is preliminary data.</text>
</comment>
<keyword evidence="6 11" id="KW-0732">Signal</keyword>
<evidence type="ECO:0000256" key="8">
    <source>
        <dbReference type="ARBA" id="ARBA00023114"/>
    </source>
</evidence>
<dbReference type="PANTHER" id="PTHR34501:SF9">
    <property type="entry name" value="MAJOR OUTER MEMBRANE PROTEIN P.IA"/>
    <property type="match status" value="1"/>
</dbReference>
<feature type="domain" description="Porin" evidence="12">
    <location>
        <begin position="14"/>
        <end position="331"/>
    </location>
</feature>
<evidence type="ECO:0000313" key="14">
    <source>
        <dbReference type="Proteomes" id="UP000282060"/>
    </source>
</evidence>
<evidence type="ECO:0000256" key="4">
    <source>
        <dbReference type="ARBA" id="ARBA00022452"/>
    </source>
</evidence>
<dbReference type="PANTHER" id="PTHR34501">
    <property type="entry name" value="PROTEIN YDDL-RELATED"/>
    <property type="match status" value="1"/>
</dbReference>
<keyword evidence="4" id="KW-1134">Transmembrane beta strand</keyword>
<evidence type="ECO:0000256" key="10">
    <source>
        <dbReference type="ARBA" id="ARBA00023237"/>
    </source>
</evidence>
<organism evidence="13 14">
    <name type="scientific">Shewanella atlantica</name>
    <dbReference type="NCBI Taxonomy" id="271099"/>
    <lineage>
        <taxon>Bacteria</taxon>
        <taxon>Pseudomonadati</taxon>
        <taxon>Pseudomonadota</taxon>
        <taxon>Gammaproteobacteria</taxon>
        <taxon>Alteromonadales</taxon>
        <taxon>Shewanellaceae</taxon>
        <taxon>Shewanella</taxon>
    </lineage>
</organism>
<protein>
    <submittedName>
        <fullName evidence="13">Porin</fullName>
    </submittedName>
</protein>
<keyword evidence="14" id="KW-1185">Reference proteome</keyword>
<dbReference type="GO" id="GO:0009279">
    <property type="term" value="C:cell outer membrane"/>
    <property type="evidence" value="ECO:0007669"/>
    <property type="project" value="UniProtKB-SubCell"/>
</dbReference>